<dbReference type="PROSITE" id="PS51000">
    <property type="entry name" value="HTH_DEOR_2"/>
    <property type="match status" value="1"/>
</dbReference>
<keyword evidence="2" id="KW-0238">DNA-binding</keyword>
<dbReference type="Pfam" id="PF08220">
    <property type="entry name" value="HTH_DeoR"/>
    <property type="match status" value="1"/>
</dbReference>
<dbReference type="EMBL" id="VNJI01000003">
    <property type="protein sequence ID" value="TVY11318.1"/>
    <property type="molecule type" value="Genomic_DNA"/>
</dbReference>
<evidence type="ECO:0000256" key="1">
    <source>
        <dbReference type="ARBA" id="ARBA00023015"/>
    </source>
</evidence>
<dbReference type="InterPro" id="IPR036388">
    <property type="entry name" value="WH-like_DNA-bd_sf"/>
</dbReference>
<dbReference type="InterPro" id="IPR046335">
    <property type="entry name" value="LacI/GalR-like_sensor"/>
</dbReference>
<feature type="domain" description="HTH deoR-type" evidence="4">
    <location>
        <begin position="1"/>
        <end position="55"/>
    </location>
</feature>
<dbReference type="Gene3D" id="1.10.10.10">
    <property type="entry name" value="Winged helix-like DNA-binding domain superfamily/Winged helix DNA-binding domain"/>
    <property type="match status" value="1"/>
</dbReference>
<dbReference type="PANTHER" id="PTHR30146:SF109">
    <property type="entry name" value="HTH-TYPE TRANSCRIPTIONAL REGULATOR GALS"/>
    <property type="match status" value="1"/>
</dbReference>
<evidence type="ECO:0000256" key="3">
    <source>
        <dbReference type="ARBA" id="ARBA00023163"/>
    </source>
</evidence>
<evidence type="ECO:0000259" key="4">
    <source>
        <dbReference type="PROSITE" id="PS51000"/>
    </source>
</evidence>
<keyword evidence="6" id="KW-1185">Reference proteome</keyword>
<evidence type="ECO:0000313" key="5">
    <source>
        <dbReference type="EMBL" id="TVY11318.1"/>
    </source>
</evidence>
<dbReference type="RefSeq" id="WP_144843255.1">
    <property type="nucleotide sequence ID" value="NZ_VNJI01000003.1"/>
</dbReference>
<keyword evidence="1" id="KW-0805">Transcription regulation</keyword>
<organism evidence="5 6">
    <name type="scientific">Paenibacillus cremeus</name>
    <dbReference type="NCBI Taxonomy" id="2163881"/>
    <lineage>
        <taxon>Bacteria</taxon>
        <taxon>Bacillati</taxon>
        <taxon>Bacillota</taxon>
        <taxon>Bacilli</taxon>
        <taxon>Bacillales</taxon>
        <taxon>Paenibacillaceae</taxon>
        <taxon>Paenibacillus</taxon>
    </lineage>
</organism>
<comment type="caution">
    <text evidence="5">The sequence shown here is derived from an EMBL/GenBank/DDBJ whole genome shotgun (WGS) entry which is preliminary data.</text>
</comment>
<accession>A0A559KGW3</accession>
<dbReference type="SUPFAM" id="SSF46785">
    <property type="entry name" value="Winged helix' DNA-binding domain"/>
    <property type="match status" value="1"/>
</dbReference>
<reference evidence="5 6" key="1">
    <citation type="submission" date="2019-07" db="EMBL/GenBank/DDBJ databases">
        <authorList>
            <person name="Kim J."/>
        </authorList>
    </citation>
    <scope>NUCLEOTIDE SEQUENCE [LARGE SCALE GENOMIC DNA]</scope>
    <source>
        <strain evidence="5 6">JC52</strain>
    </source>
</reference>
<gene>
    <name evidence="5" type="ORF">FPZ49_03545</name>
</gene>
<sequence>MNERQNEILQLLKKHAMMKIHELSEQLNVSPATIRRDLTELSKAGVERVGGAAFLTKPSLPGDRTTDIPSDNQVGCIVSVSISSKHMYPYFSPILEGIEKGLAKFGYSLAFMHNLDDIQNEAILQKMVHDYKHIRGMIVVEGIKPEVYELIKKHFPYIVGIDISDSSVPVIAYDRVAAASSAVRHLLDQGHKKIGFIGGAGLTGEMEREKRYRGYKLALQEAGLDLNPNWVINAEWDVNKSYSGMLDMFKRNQDLPTAMFSASDMMAMPAMRAATEIGLRIPEDMAFIGLDNIELSQYTSPPLSSIHIPKAEIGMVAAKTLIDYLQGAYPLPFKMLMPYQVIARQSSTFQR</sequence>
<dbReference type="InterPro" id="IPR028082">
    <property type="entry name" value="Peripla_BP_I"/>
</dbReference>
<evidence type="ECO:0000256" key="2">
    <source>
        <dbReference type="ARBA" id="ARBA00023125"/>
    </source>
</evidence>
<dbReference type="Gene3D" id="3.40.50.2300">
    <property type="match status" value="2"/>
</dbReference>
<dbReference type="GO" id="GO:0000976">
    <property type="term" value="F:transcription cis-regulatory region binding"/>
    <property type="evidence" value="ECO:0007669"/>
    <property type="project" value="TreeGrafter"/>
</dbReference>
<protein>
    <submittedName>
        <fullName evidence="5">LacI family transcriptional regulator</fullName>
    </submittedName>
</protein>
<dbReference type="Pfam" id="PF13377">
    <property type="entry name" value="Peripla_BP_3"/>
    <property type="match status" value="1"/>
</dbReference>
<dbReference type="CDD" id="cd00090">
    <property type="entry name" value="HTH_ARSR"/>
    <property type="match status" value="1"/>
</dbReference>
<dbReference type="GO" id="GO:0003700">
    <property type="term" value="F:DNA-binding transcription factor activity"/>
    <property type="evidence" value="ECO:0007669"/>
    <property type="project" value="InterPro"/>
</dbReference>
<dbReference type="InterPro" id="IPR011991">
    <property type="entry name" value="ArsR-like_HTH"/>
</dbReference>
<keyword evidence="3" id="KW-0804">Transcription</keyword>
<dbReference type="InterPro" id="IPR018356">
    <property type="entry name" value="Tscrpt_reg_HTH_DeoR_CS"/>
</dbReference>
<dbReference type="InterPro" id="IPR001034">
    <property type="entry name" value="DeoR_HTH"/>
</dbReference>
<dbReference type="SUPFAM" id="SSF53822">
    <property type="entry name" value="Periplasmic binding protein-like I"/>
    <property type="match status" value="1"/>
</dbReference>
<proteinExistence type="predicted"/>
<name>A0A559KGW3_9BACL</name>
<dbReference type="Proteomes" id="UP000317036">
    <property type="component" value="Unassembled WGS sequence"/>
</dbReference>
<dbReference type="OrthoDB" id="43195at2"/>
<dbReference type="PROSITE" id="PS00894">
    <property type="entry name" value="HTH_DEOR_1"/>
    <property type="match status" value="1"/>
</dbReference>
<evidence type="ECO:0000313" key="6">
    <source>
        <dbReference type="Proteomes" id="UP000317036"/>
    </source>
</evidence>
<dbReference type="PANTHER" id="PTHR30146">
    <property type="entry name" value="LACI-RELATED TRANSCRIPTIONAL REPRESSOR"/>
    <property type="match status" value="1"/>
</dbReference>
<dbReference type="SMART" id="SM00420">
    <property type="entry name" value="HTH_DEOR"/>
    <property type="match status" value="1"/>
</dbReference>
<dbReference type="AlphaFoldDB" id="A0A559KGW3"/>
<dbReference type="InterPro" id="IPR036390">
    <property type="entry name" value="WH_DNA-bd_sf"/>
</dbReference>